<dbReference type="OrthoDB" id="7593450at2"/>
<comment type="caution">
    <text evidence="1">The sequence shown here is derived from an EMBL/GenBank/DDBJ whole genome shotgun (WGS) entry which is preliminary data.</text>
</comment>
<dbReference type="InterPro" id="IPR010323">
    <property type="entry name" value="DUF924"/>
</dbReference>
<dbReference type="Gene3D" id="1.25.40.10">
    <property type="entry name" value="Tetratricopeptide repeat domain"/>
    <property type="match status" value="1"/>
</dbReference>
<dbReference type="InterPro" id="IPR011990">
    <property type="entry name" value="TPR-like_helical_dom_sf"/>
</dbReference>
<keyword evidence="2" id="KW-1185">Reference proteome</keyword>
<evidence type="ECO:0000313" key="2">
    <source>
        <dbReference type="Proteomes" id="UP000294664"/>
    </source>
</evidence>
<sequence>MKGLPSPAEILAFWRDAGRARWFTADPDFDAAIRDRLLPAYRDAVARGAGAAPLPDYEGDAVGALALVLLLDQVPRNVFRGTPDAFATDAAARQVADRALARGFDAATDPDLRSFFYVPFMHSEALADQVRCVALYAAIDDPDGLEYAEIHRDIIARFGRFPHRNPILGRDMTPEEARFLSEGGFAG</sequence>
<name>A0A4R3LS42_9HYPH</name>
<evidence type="ECO:0000313" key="1">
    <source>
        <dbReference type="EMBL" id="TCT03161.1"/>
    </source>
</evidence>
<proteinExistence type="predicted"/>
<accession>A0A4R3LS42</accession>
<gene>
    <name evidence="1" type="ORF">EDC64_11024</name>
</gene>
<reference evidence="1 2" key="1">
    <citation type="submission" date="2019-03" db="EMBL/GenBank/DDBJ databases">
        <title>Genomic Encyclopedia of Type Strains, Phase IV (KMG-IV): sequencing the most valuable type-strain genomes for metagenomic binning, comparative biology and taxonomic classification.</title>
        <authorList>
            <person name="Goeker M."/>
        </authorList>
    </citation>
    <scope>NUCLEOTIDE SEQUENCE [LARGE SCALE GENOMIC DNA]</scope>
    <source>
        <strain evidence="1 2">DSM 9035</strain>
    </source>
</reference>
<dbReference type="Proteomes" id="UP000294664">
    <property type="component" value="Unassembled WGS sequence"/>
</dbReference>
<dbReference type="EMBL" id="SMAI01000010">
    <property type="protein sequence ID" value="TCT03161.1"/>
    <property type="molecule type" value="Genomic_DNA"/>
</dbReference>
<organism evidence="1 2">
    <name type="scientific">Aquabacter spiritensis</name>
    <dbReference type="NCBI Taxonomy" id="933073"/>
    <lineage>
        <taxon>Bacteria</taxon>
        <taxon>Pseudomonadati</taxon>
        <taxon>Pseudomonadota</taxon>
        <taxon>Alphaproteobacteria</taxon>
        <taxon>Hyphomicrobiales</taxon>
        <taxon>Xanthobacteraceae</taxon>
        <taxon>Aquabacter</taxon>
    </lineage>
</organism>
<dbReference type="AlphaFoldDB" id="A0A4R3LS42"/>
<protein>
    <submittedName>
        <fullName evidence="1">Uncharacterized protein (DUF924 family)</fullName>
    </submittedName>
</protein>
<dbReference type="SUPFAM" id="SSF48452">
    <property type="entry name" value="TPR-like"/>
    <property type="match status" value="1"/>
</dbReference>
<dbReference type="RefSeq" id="WP_132032889.1">
    <property type="nucleotide sequence ID" value="NZ_SMAI01000010.1"/>
</dbReference>
<dbReference type="Gene3D" id="1.20.58.320">
    <property type="entry name" value="TPR-like"/>
    <property type="match status" value="1"/>
</dbReference>
<dbReference type="Pfam" id="PF06041">
    <property type="entry name" value="DUF924"/>
    <property type="match status" value="1"/>
</dbReference>